<dbReference type="PANTHER" id="PTHR15565:SF0">
    <property type="entry name" value="PROTEIN AATF"/>
    <property type="match status" value="1"/>
</dbReference>
<feature type="domain" description="AATF leucine zipper-containing" evidence="4">
    <location>
        <begin position="211"/>
        <end position="362"/>
    </location>
</feature>
<protein>
    <submittedName>
        <fullName evidence="5">Protein AATF</fullName>
    </submittedName>
</protein>
<feature type="region of interest" description="Disordered" evidence="2">
    <location>
        <begin position="147"/>
        <end position="196"/>
    </location>
</feature>
<dbReference type="Pfam" id="PF08164">
    <property type="entry name" value="TRAUB"/>
    <property type="match status" value="1"/>
</dbReference>
<evidence type="ECO:0000259" key="3">
    <source>
        <dbReference type="Pfam" id="PF08164"/>
    </source>
</evidence>
<dbReference type="AlphaFoldDB" id="A0AAW1CE33"/>
<dbReference type="PANTHER" id="PTHR15565">
    <property type="entry name" value="AATF PROTEIN APOPTOSIS ANTAGONIZING TRANSCRIPTION FACTOR"/>
    <property type="match status" value="1"/>
</dbReference>
<dbReference type="InterPro" id="IPR039223">
    <property type="entry name" value="AATF/Bfr2"/>
</dbReference>
<comment type="similarity">
    <text evidence="1">Belongs to the AATF family.</text>
</comment>
<dbReference type="GO" id="GO:0005730">
    <property type="term" value="C:nucleolus"/>
    <property type="evidence" value="ECO:0007669"/>
    <property type="project" value="TreeGrafter"/>
</dbReference>
<feature type="region of interest" description="Disordered" evidence="2">
    <location>
        <begin position="70"/>
        <end position="135"/>
    </location>
</feature>
<feature type="region of interest" description="Disordered" evidence="2">
    <location>
        <begin position="295"/>
        <end position="327"/>
    </location>
</feature>
<evidence type="ECO:0000259" key="4">
    <source>
        <dbReference type="Pfam" id="PF13339"/>
    </source>
</evidence>
<evidence type="ECO:0000313" key="6">
    <source>
        <dbReference type="Proteomes" id="UP001474421"/>
    </source>
</evidence>
<proteinExistence type="inferred from homology"/>
<evidence type="ECO:0000313" key="5">
    <source>
        <dbReference type="EMBL" id="KAK9412508.1"/>
    </source>
</evidence>
<feature type="compositionally biased region" description="Acidic residues" evidence="2">
    <location>
        <begin position="305"/>
        <end position="318"/>
    </location>
</feature>
<gene>
    <name evidence="5" type="ORF">NXF25_003683</name>
</gene>
<reference evidence="5 6" key="1">
    <citation type="journal article" date="2024" name="Proc. Natl. Acad. Sci. U.S.A.">
        <title>The genetic regulatory architecture and epigenomic basis for age-related changes in rattlesnake venom.</title>
        <authorList>
            <person name="Hogan M.P."/>
            <person name="Holding M.L."/>
            <person name="Nystrom G.S."/>
            <person name="Colston T.J."/>
            <person name="Bartlett D.A."/>
            <person name="Mason A.J."/>
            <person name="Ellsworth S.A."/>
            <person name="Rautsaw R.M."/>
            <person name="Lawrence K.C."/>
            <person name="Strickland J.L."/>
            <person name="He B."/>
            <person name="Fraser P."/>
            <person name="Margres M.J."/>
            <person name="Gilbert D.M."/>
            <person name="Gibbs H.L."/>
            <person name="Parkinson C.L."/>
            <person name="Rokyta D.R."/>
        </authorList>
    </citation>
    <scope>NUCLEOTIDE SEQUENCE [LARGE SCALE GENOMIC DNA]</scope>
    <source>
        <strain evidence="5">DRR0105</strain>
    </source>
</reference>
<feature type="compositionally biased region" description="Acidic residues" evidence="2">
    <location>
        <begin position="153"/>
        <end position="173"/>
    </location>
</feature>
<evidence type="ECO:0000256" key="1">
    <source>
        <dbReference type="ARBA" id="ARBA00008966"/>
    </source>
</evidence>
<accession>A0AAW1CE33</accession>
<feature type="compositionally biased region" description="Acidic residues" evidence="2">
    <location>
        <begin position="81"/>
        <end position="125"/>
    </location>
</feature>
<dbReference type="EMBL" id="JAOTOJ010000001">
    <property type="protein sequence ID" value="KAK9412508.1"/>
    <property type="molecule type" value="Genomic_DNA"/>
</dbReference>
<dbReference type="GO" id="GO:0006357">
    <property type="term" value="P:regulation of transcription by RNA polymerase II"/>
    <property type="evidence" value="ECO:0007669"/>
    <property type="project" value="TreeGrafter"/>
</dbReference>
<feature type="domain" description="Apoptosis-antagonizing transcription factor C-terminal" evidence="3">
    <location>
        <begin position="453"/>
        <end position="537"/>
    </location>
</feature>
<sequence>MAAPLAAELERLLNPLPRAQPDPEDDPEEATAAKVIDKFDEGNLDEDVLSVGQIRKGIASQLLDADKRYQGKATSRKALEEELWVSDEETSGEETDGGDLDSEILAEDESPESEEEKEEAASDAEEEKKLSNKVKKPAFSFQAIDDFEKFAEGMDELGSEEEEEASSGEDQEGGSDSQESAKESEEEMEEADRDPEVGILLTHSQGKAAEEVAKGKAVKNQIALWDQLLESRIKLQKALLIANQIPQPDTFSEFKKRGGQEFSNVLKNSYKALKALLRSLVDLQDELWHQNSGTRHLVAGQEKEERDEEISSGSDEAEEGKRVVGRPPKRKLEMEDYPEFASKRFAEFRVYRNSTLQKWHDKTKLASGKLGKGFGAFERSILTQVDHILMDKERLLRRTQTKRSAYRVLGKTPPAAEVLPETELAETETVPPVMSNAHLKDLDVEIFDDDDFYHQLLRELIERKTSSLDPNDQVAMGRQWLAIQKLRSKIRKRVDTKASKGRKIRYHVHSKLASFMAPIDHCTMNDDARTELYRSLFGKQVHLQGGQA</sequence>
<dbReference type="InterPro" id="IPR025160">
    <property type="entry name" value="AATF"/>
</dbReference>
<organism evidence="5 6">
    <name type="scientific">Crotalus adamanteus</name>
    <name type="common">Eastern diamondback rattlesnake</name>
    <dbReference type="NCBI Taxonomy" id="8729"/>
    <lineage>
        <taxon>Eukaryota</taxon>
        <taxon>Metazoa</taxon>
        <taxon>Chordata</taxon>
        <taxon>Craniata</taxon>
        <taxon>Vertebrata</taxon>
        <taxon>Euteleostomi</taxon>
        <taxon>Lepidosauria</taxon>
        <taxon>Squamata</taxon>
        <taxon>Bifurcata</taxon>
        <taxon>Unidentata</taxon>
        <taxon>Episquamata</taxon>
        <taxon>Toxicofera</taxon>
        <taxon>Serpentes</taxon>
        <taxon>Colubroidea</taxon>
        <taxon>Viperidae</taxon>
        <taxon>Crotalinae</taxon>
        <taxon>Crotalus</taxon>
    </lineage>
</organism>
<evidence type="ECO:0000256" key="2">
    <source>
        <dbReference type="SAM" id="MobiDB-lite"/>
    </source>
</evidence>
<dbReference type="InterPro" id="IPR012617">
    <property type="entry name" value="AATF_C"/>
</dbReference>
<name>A0AAW1CE33_CROAD</name>
<keyword evidence="6" id="KW-1185">Reference proteome</keyword>
<feature type="compositionally biased region" description="Acidic residues" evidence="2">
    <location>
        <begin position="184"/>
        <end position="193"/>
    </location>
</feature>
<dbReference type="Proteomes" id="UP001474421">
    <property type="component" value="Unassembled WGS sequence"/>
</dbReference>
<dbReference type="Pfam" id="PF13339">
    <property type="entry name" value="AATF-Che1"/>
    <property type="match status" value="1"/>
</dbReference>
<comment type="caution">
    <text evidence="5">The sequence shown here is derived from an EMBL/GenBank/DDBJ whole genome shotgun (WGS) entry which is preliminary data.</text>
</comment>